<dbReference type="Proteomes" id="UP001359559">
    <property type="component" value="Unassembled WGS sequence"/>
</dbReference>
<protein>
    <submittedName>
        <fullName evidence="1">Uncharacterized protein</fullName>
    </submittedName>
</protein>
<gene>
    <name evidence="1" type="ORF">RJT34_16138</name>
</gene>
<proteinExistence type="predicted"/>
<name>A0AAN9J6M9_CLITE</name>
<evidence type="ECO:0000313" key="1">
    <source>
        <dbReference type="EMBL" id="KAK7293275.1"/>
    </source>
</evidence>
<comment type="caution">
    <text evidence="1">The sequence shown here is derived from an EMBL/GenBank/DDBJ whole genome shotgun (WGS) entry which is preliminary data.</text>
</comment>
<reference evidence="1 2" key="1">
    <citation type="submission" date="2024-01" db="EMBL/GenBank/DDBJ databases">
        <title>The genomes of 5 underutilized Papilionoideae crops provide insights into root nodulation and disease resistance.</title>
        <authorList>
            <person name="Yuan L."/>
        </authorList>
    </citation>
    <scope>NUCLEOTIDE SEQUENCE [LARGE SCALE GENOMIC DNA]</scope>
    <source>
        <strain evidence="1">LY-2023</strain>
        <tissue evidence="1">Leaf</tissue>
    </source>
</reference>
<organism evidence="1 2">
    <name type="scientific">Clitoria ternatea</name>
    <name type="common">Butterfly pea</name>
    <dbReference type="NCBI Taxonomy" id="43366"/>
    <lineage>
        <taxon>Eukaryota</taxon>
        <taxon>Viridiplantae</taxon>
        <taxon>Streptophyta</taxon>
        <taxon>Embryophyta</taxon>
        <taxon>Tracheophyta</taxon>
        <taxon>Spermatophyta</taxon>
        <taxon>Magnoliopsida</taxon>
        <taxon>eudicotyledons</taxon>
        <taxon>Gunneridae</taxon>
        <taxon>Pentapetalae</taxon>
        <taxon>rosids</taxon>
        <taxon>fabids</taxon>
        <taxon>Fabales</taxon>
        <taxon>Fabaceae</taxon>
        <taxon>Papilionoideae</taxon>
        <taxon>50 kb inversion clade</taxon>
        <taxon>NPAAA clade</taxon>
        <taxon>indigoferoid/millettioid clade</taxon>
        <taxon>Phaseoleae</taxon>
        <taxon>Clitoria</taxon>
    </lineage>
</organism>
<evidence type="ECO:0000313" key="2">
    <source>
        <dbReference type="Proteomes" id="UP001359559"/>
    </source>
</evidence>
<dbReference type="AlphaFoldDB" id="A0AAN9J6M9"/>
<dbReference type="EMBL" id="JAYKXN010000004">
    <property type="protein sequence ID" value="KAK7293275.1"/>
    <property type="molecule type" value="Genomic_DNA"/>
</dbReference>
<keyword evidence="2" id="KW-1185">Reference proteome</keyword>
<accession>A0AAN9J6M9</accession>
<sequence length="247" mass="28039">MEALILHHHPHPLCSSIHFYCSSLTPTFSSSSFFLSTPQSSSITASLSDPPLQFPQPKFPQFPNPLRKIPSFVTVTAASALFFIGFYRNGFIKKPMAPPLSSAVSIQDEEKNRVGADSVLLHLKLEGKVPIVHGFNRTETDDEKAWQVLKAEVFRSSEGFEFVKIGFEEILERERTGYHDSVLERLEVVDKCKRMLKGIKVGMERCERENANVKHSLMFFTKVVAQIRVLEADMLSALKYYKELDKN</sequence>